<feature type="domain" description="Cyclin C-terminal" evidence="1">
    <location>
        <begin position="37"/>
        <end position="90"/>
    </location>
</feature>
<reference evidence="2" key="1">
    <citation type="journal article" date="2023" name="Nat. Commun.">
        <title>Diploid and tetraploid genomes of Acorus and the evolution of monocots.</title>
        <authorList>
            <person name="Ma L."/>
            <person name="Liu K.W."/>
            <person name="Li Z."/>
            <person name="Hsiao Y.Y."/>
            <person name="Qi Y."/>
            <person name="Fu T."/>
            <person name="Tang G.D."/>
            <person name="Zhang D."/>
            <person name="Sun W.H."/>
            <person name="Liu D.K."/>
            <person name="Li Y."/>
            <person name="Chen G.Z."/>
            <person name="Liu X.D."/>
            <person name="Liao X.Y."/>
            <person name="Jiang Y.T."/>
            <person name="Yu X."/>
            <person name="Hao Y."/>
            <person name="Huang J."/>
            <person name="Zhao X.W."/>
            <person name="Ke S."/>
            <person name="Chen Y.Y."/>
            <person name="Wu W.L."/>
            <person name="Hsu J.L."/>
            <person name="Lin Y.F."/>
            <person name="Huang M.D."/>
            <person name="Li C.Y."/>
            <person name="Huang L."/>
            <person name="Wang Z.W."/>
            <person name="Zhao X."/>
            <person name="Zhong W.Y."/>
            <person name="Peng D.H."/>
            <person name="Ahmad S."/>
            <person name="Lan S."/>
            <person name="Zhang J.S."/>
            <person name="Tsai W.C."/>
            <person name="Van de Peer Y."/>
            <person name="Liu Z.J."/>
        </authorList>
    </citation>
    <scope>NUCLEOTIDE SEQUENCE</scope>
    <source>
        <strain evidence="2">CP</strain>
    </source>
</reference>
<dbReference type="InterPro" id="IPR004367">
    <property type="entry name" value="Cyclin_C-dom"/>
</dbReference>
<dbReference type="Gene3D" id="1.10.472.10">
    <property type="entry name" value="Cyclin-like"/>
    <property type="match status" value="1"/>
</dbReference>
<gene>
    <name evidence="2" type="ORF">QJS10_CPB14g00657</name>
</gene>
<proteinExistence type="predicted"/>
<sequence length="94" mass="10798">MAVLEALDWRLSPVTAHSYVELLTWHLVSLNYAITARLTELLLASLSDPRFLEFRPSIVAVSALRCTLEELTSSKCNDYATRLTNFNSQEYKRY</sequence>
<evidence type="ECO:0000313" key="2">
    <source>
        <dbReference type="EMBL" id="KAK1298988.1"/>
    </source>
</evidence>
<protein>
    <recommendedName>
        <fullName evidence="1">Cyclin C-terminal domain-containing protein</fullName>
    </recommendedName>
</protein>
<dbReference type="Proteomes" id="UP001180020">
    <property type="component" value="Unassembled WGS sequence"/>
</dbReference>
<dbReference type="Pfam" id="PF02984">
    <property type="entry name" value="Cyclin_C"/>
    <property type="match status" value="1"/>
</dbReference>
<keyword evidence="3" id="KW-1185">Reference proteome</keyword>
<accession>A0AAV9DFV5</accession>
<organism evidence="2 3">
    <name type="scientific">Acorus calamus</name>
    <name type="common">Sweet flag</name>
    <dbReference type="NCBI Taxonomy" id="4465"/>
    <lineage>
        <taxon>Eukaryota</taxon>
        <taxon>Viridiplantae</taxon>
        <taxon>Streptophyta</taxon>
        <taxon>Embryophyta</taxon>
        <taxon>Tracheophyta</taxon>
        <taxon>Spermatophyta</taxon>
        <taxon>Magnoliopsida</taxon>
        <taxon>Liliopsida</taxon>
        <taxon>Acoraceae</taxon>
        <taxon>Acorus</taxon>
    </lineage>
</organism>
<dbReference type="AlphaFoldDB" id="A0AAV9DFV5"/>
<dbReference type="CDD" id="cd20544">
    <property type="entry name" value="CYCLIN_AtCycD-like_rpt2"/>
    <property type="match status" value="1"/>
</dbReference>
<name>A0AAV9DFV5_ACOCL</name>
<dbReference type="EMBL" id="JAUJYO010000014">
    <property type="protein sequence ID" value="KAK1298988.1"/>
    <property type="molecule type" value="Genomic_DNA"/>
</dbReference>
<evidence type="ECO:0000313" key="3">
    <source>
        <dbReference type="Proteomes" id="UP001180020"/>
    </source>
</evidence>
<reference evidence="2" key="2">
    <citation type="submission" date="2023-06" db="EMBL/GenBank/DDBJ databases">
        <authorList>
            <person name="Ma L."/>
            <person name="Liu K.-W."/>
            <person name="Li Z."/>
            <person name="Hsiao Y.-Y."/>
            <person name="Qi Y."/>
            <person name="Fu T."/>
            <person name="Tang G."/>
            <person name="Zhang D."/>
            <person name="Sun W.-H."/>
            <person name="Liu D.-K."/>
            <person name="Li Y."/>
            <person name="Chen G.-Z."/>
            <person name="Liu X.-D."/>
            <person name="Liao X.-Y."/>
            <person name="Jiang Y.-T."/>
            <person name="Yu X."/>
            <person name="Hao Y."/>
            <person name="Huang J."/>
            <person name="Zhao X.-W."/>
            <person name="Ke S."/>
            <person name="Chen Y.-Y."/>
            <person name="Wu W.-L."/>
            <person name="Hsu J.-L."/>
            <person name="Lin Y.-F."/>
            <person name="Huang M.-D."/>
            <person name="Li C.-Y."/>
            <person name="Huang L."/>
            <person name="Wang Z.-W."/>
            <person name="Zhao X."/>
            <person name="Zhong W.-Y."/>
            <person name="Peng D.-H."/>
            <person name="Ahmad S."/>
            <person name="Lan S."/>
            <person name="Zhang J.-S."/>
            <person name="Tsai W.-C."/>
            <person name="Van De Peer Y."/>
            <person name="Liu Z.-J."/>
        </authorList>
    </citation>
    <scope>NUCLEOTIDE SEQUENCE</scope>
    <source>
        <strain evidence="2">CP</strain>
        <tissue evidence="2">Leaves</tissue>
    </source>
</reference>
<comment type="caution">
    <text evidence="2">The sequence shown here is derived from an EMBL/GenBank/DDBJ whole genome shotgun (WGS) entry which is preliminary data.</text>
</comment>
<evidence type="ECO:0000259" key="1">
    <source>
        <dbReference type="Pfam" id="PF02984"/>
    </source>
</evidence>